<dbReference type="EMBL" id="JAAARO010000018">
    <property type="protein sequence ID" value="KAF5731929.1"/>
    <property type="molecule type" value="Genomic_DNA"/>
</dbReference>
<dbReference type="FunFam" id="3.40.50.10990:FF:000001">
    <property type="entry name" value="Riboflavin biosynthesis protein RibBA"/>
    <property type="match status" value="1"/>
</dbReference>
<dbReference type="FunFam" id="3.90.870.10:FF:000005">
    <property type="entry name" value="Bifunctional riboflavin biosynthesis protein RIBA 1 chloroplastic"/>
    <property type="match status" value="1"/>
</dbReference>
<comment type="subcellular location">
    <subcellularLocation>
        <location evidence="2">Plastid</location>
        <location evidence="2">Chloroplast</location>
    </subcellularLocation>
</comment>
<dbReference type="Proteomes" id="UP000593562">
    <property type="component" value="Unassembled WGS sequence"/>
</dbReference>
<dbReference type="PANTHER" id="PTHR21327">
    <property type="entry name" value="GTP CYCLOHYDROLASE II-RELATED"/>
    <property type="match status" value="1"/>
</dbReference>
<dbReference type="InterPro" id="IPR016299">
    <property type="entry name" value="Riboflavin_synth_RibBA"/>
</dbReference>
<comment type="cofactor">
    <cofactor evidence="1">
        <name>Zn(2+)</name>
        <dbReference type="ChEBI" id="CHEBI:29105"/>
    </cofactor>
</comment>
<keyword evidence="10" id="KW-0479">Metal-binding</keyword>
<dbReference type="HAMAP" id="MF_00180">
    <property type="entry name" value="RibB"/>
    <property type="match status" value="1"/>
</dbReference>
<evidence type="ECO:0000259" key="17">
    <source>
        <dbReference type="Pfam" id="PF00925"/>
    </source>
</evidence>
<evidence type="ECO:0000256" key="9">
    <source>
        <dbReference type="ARBA" id="ARBA00022640"/>
    </source>
</evidence>
<dbReference type="NCBIfam" id="TIGR00506">
    <property type="entry name" value="ribB"/>
    <property type="match status" value="1"/>
</dbReference>
<keyword evidence="14" id="KW-0809">Transit peptide</keyword>
<evidence type="ECO:0000256" key="16">
    <source>
        <dbReference type="ARBA" id="ARBA00049295"/>
    </source>
</evidence>
<comment type="similarity">
    <text evidence="4">In the N-terminal section; belongs to the DHBP synthase family.</text>
</comment>
<evidence type="ECO:0000256" key="13">
    <source>
        <dbReference type="ARBA" id="ARBA00022833"/>
    </source>
</evidence>
<dbReference type="GO" id="GO:0009507">
    <property type="term" value="C:chloroplast"/>
    <property type="evidence" value="ECO:0007669"/>
    <property type="project" value="UniProtKB-SubCell"/>
</dbReference>
<dbReference type="Pfam" id="PF00925">
    <property type="entry name" value="GTP_cyclohydro2"/>
    <property type="match status" value="1"/>
</dbReference>
<evidence type="ECO:0000256" key="11">
    <source>
        <dbReference type="ARBA" id="ARBA00022741"/>
    </source>
</evidence>
<name>A0A7J7CCR6_TRIWF</name>
<dbReference type="CDD" id="cd00641">
    <property type="entry name" value="GTP_cyclohydro2"/>
    <property type="match status" value="1"/>
</dbReference>
<keyword evidence="11" id="KW-0547">Nucleotide-binding</keyword>
<keyword evidence="8" id="KW-0686">Riboflavin biosynthesis</keyword>
<keyword evidence="12" id="KW-0378">Hydrolase</keyword>
<dbReference type="InterPro" id="IPR036144">
    <property type="entry name" value="RibA-like_sf"/>
</dbReference>
<evidence type="ECO:0000256" key="10">
    <source>
        <dbReference type="ARBA" id="ARBA00022723"/>
    </source>
</evidence>
<comment type="pathway">
    <text evidence="3">Cofactor biosynthesis; riboflavin biosynthesis; 5-amino-6-(D-ribitylamino)uracil from GTP: step 1/4.</text>
</comment>
<dbReference type="EC" id="3.5.4.25" evidence="6"/>
<evidence type="ECO:0000256" key="5">
    <source>
        <dbReference type="ARBA" id="ARBA00008976"/>
    </source>
</evidence>
<reference evidence="18 19" key="1">
    <citation type="journal article" date="2020" name="Nat. Commun.">
        <title>Genome of Tripterygium wilfordii and identification of cytochrome P450 involved in triptolide biosynthesis.</title>
        <authorList>
            <person name="Tu L."/>
            <person name="Su P."/>
            <person name="Zhang Z."/>
            <person name="Gao L."/>
            <person name="Wang J."/>
            <person name="Hu T."/>
            <person name="Zhou J."/>
            <person name="Zhang Y."/>
            <person name="Zhao Y."/>
            <person name="Liu Y."/>
            <person name="Song Y."/>
            <person name="Tong Y."/>
            <person name="Lu Y."/>
            <person name="Yang J."/>
            <person name="Xu C."/>
            <person name="Jia M."/>
            <person name="Peters R.J."/>
            <person name="Huang L."/>
            <person name="Gao W."/>
        </authorList>
    </citation>
    <scope>NUCLEOTIDE SEQUENCE [LARGE SCALE GENOMIC DNA]</scope>
    <source>
        <strain evidence="19">cv. XIE 37</strain>
        <tissue evidence="18">Leaf</tissue>
    </source>
</reference>
<dbReference type="InterPro" id="IPR000926">
    <property type="entry name" value="RibA"/>
</dbReference>
<keyword evidence="13" id="KW-0862">Zinc</keyword>
<proteinExistence type="inferred from homology"/>
<dbReference type="InterPro" id="IPR017945">
    <property type="entry name" value="DHBP_synth_RibB-like_a/b_dom"/>
</dbReference>
<comment type="similarity">
    <text evidence="5">In the C-terminal section; belongs to the GTP cyclohydrolase II family.</text>
</comment>
<evidence type="ECO:0000256" key="4">
    <source>
        <dbReference type="ARBA" id="ARBA00005520"/>
    </source>
</evidence>
<gene>
    <name evidence="18" type="ORF">HS088_TW18G00616</name>
</gene>
<dbReference type="HAMAP" id="MF_00179">
    <property type="entry name" value="RibA"/>
    <property type="match status" value="1"/>
</dbReference>
<evidence type="ECO:0000256" key="1">
    <source>
        <dbReference type="ARBA" id="ARBA00001947"/>
    </source>
</evidence>
<sequence length="554" mass="59853">MAAINTSCPSTTTRATAAAAALSCRRAKNLNFLHGLRDVNSIFGSGYASKSSFIQLASKLPFCAKDFGKTKAVSKTGDDLLSYSNENGHAATSEPGVQLQPDATAAFGLLTADTAPTSFPIVNDDLDHPTKGFSSIPEAIEDIRHGKMVIVVDDEDRENEGDLIMAAELATPEAMAFIVKHGTGIICVSMKSEDLERLKLPLMVTEKENDESLSTAFTITVDAKHGTTTGVSAQDRATTVLGLASQDSKAEDFNRPGHIFPLRYREGGVLKRAGHTEASVDLAVLAGLKPVGVLCEIVDDDGSMARLPKLREFAQRENLKIISIADLIRYRRKTDKLVDFAGNARIPTMWGPFTAYCYRSILDGIEHIVMVKGDVGDGQDILVRVHSECLTGDIFGSKRCDCGSQLALAMKKIEAAGRGVVVYLRGHEGRGIGLGHKLRAYTLQDAGRDTVEANEELGLPVDSREYGIGAQMLRDLGVRTMKLMTNNPSKYIGLKGYGLEIVSRVPLVTPITKENQRYLETKRAKMGHVYGLEFDGRFSNLIGQASVNTPSGAV</sequence>
<evidence type="ECO:0000256" key="12">
    <source>
        <dbReference type="ARBA" id="ARBA00022801"/>
    </source>
</evidence>
<dbReference type="InterPro" id="IPR000422">
    <property type="entry name" value="DHBP_synthase_RibB"/>
</dbReference>
<evidence type="ECO:0000256" key="2">
    <source>
        <dbReference type="ARBA" id="ARBA00004229"/>
    </source>
</evidence>
<dbReference type="Pfam" id="PF00926">
    <property type="entry name" value="DHBP_synthase"/>
    <property type="match status" value="1"/>
</dbReference>
<dbReference type="NCBIfam" id="NF001591">
    <property type="entry name" value="PRK00393.1"/>
    <property type="match status" value="1"/>
</dbReference>
<keyword evidence="19" id="KW-1185">Reference proteome</keyword>
<dbReference type="GO" id="GO:0005525">
    <property type="term" value="F:GTP binding"/>
    <property type="evidence" value="ECO:0007669"/>
    <property type="project" value="UniProtKB-KW"/>
</dbReference>
<feature type="domain" description="GTP cyclohydrolase II" evidence="17">
    <location>
        <begin position="343"/>
        <end position="506"/>
    </location>
</feature>
<organism evidence="18 19">
    <name type="scientific">Tripterygium wilfordii</name>
    <name type="common">Thunder God vine</name>
    <dbReference type="NCBI Taxonomy" id="458696"/>
    <lineage>
        <taxon>Eukaryota</taxon>
        <taxon>Viridiplantae</taxon>
        <taxon>Streptophyta</taxon>
        <taxon>Embryophyta</taxon>
        <taxon>Tracheophyta</taxon>
        <taxon>Spermatophyta</taxon>
        <taxon>Magnoliopsida</taxon>
        <taxon>eudicotyledons</taxon>
        <taxon>Gunneridae</taxon>
        <taxon>Pentapetalae</taxon>
        <taxon>rosids</taxon>
        <taxon>fabids</taxon>
        <taxon>Celastrales</taxon>
        <taxon>Celastraceae</taxon>
        <taxon>Tripterygium</taxon>
    </lineage>
</organism>
<dbReference type="AlphaFoldDB" id="A0A7J7CCR6"/>
<evidence type="ECO:0000313" key="18">
    <source>
        <dbReference type="EMBL" id="KAF5731929.1"/>
    </source>
</evidence>
<evidence type="ECO:0000256" key="6">
    <source>
        <dbReference type="ARBA" id="ARBA00012762"/>
    </source>
</evidence>
<evidence type="ECO:0000256" key="8">
    <source>
        <dbReference type="ARBA" id="ARBA00022619"/>
    </source>
</evidence>
<dbReference type="OrthoDB" id="60371at2759"/>
<dbReference type="InParanoid" id="A0A7J7CCR6"/>
<dbReference type="UniPathway" id="UPA00275">
    <property type="reaction ID" value="UER00400"/>
</dbReference>
<comment type="catalytic activity">
    <reaction evidence="16">
        <text>GTP + 4 H2O = 2,5-diamino-6-hydroxy-4-(5-phosphoribosylamino)-pyrimidine + formate + 2 phosphate + 3 H(+)</text>
        <dbReference type="Rhea" id="RHEA:23704"/>
        <dbReference type="ChEBI" id="CHEBI:15377"/>
        <dbReference type="ChEBI" id="CHEBI:15378"/>
        <dbReference type="ChEBI" id="CHEBI:15740"/>
        <dbReference type="ChEBI" id="CHEBI:37565"/>
        <dbReference type="ChEBI" id="CHEBI:43474"/>
        <dbReference type="ChEBI" id="CHEBI:58614"/>
        <dbReference type="EC" id="3.5.4.25"/>
    </reaction>
</comment>
<dbReference type="SUPFAM" id="SSF55821">
    <property type="entry name" value="YrdC/RibB"/>
    <property type="match status" value="1"/>
</dbReference>
<dbReference type="Gene3D" id="3.40.50.10990">
    <property type="entry name" value="GTP cyclohydrolase II"/>
    <property type="match status" value="1"/>
</dbReference>
<dbReference type="SUPFAM" id="SSF142695">
    <property type="entry name" value="RibA-like"/>
    <property type="match status" value="1"/>
</dbReference>
<dbReference type="NCBIfam" id="NF006803">
    <property type="entry name" value="PRK09311.1"/>
    <property type="match status" value="1"/>
</dbReference>
<keyword evidence="9" id="KW-0934">Plastid</keyword>
<dbReference type="GO" id="GO:0046872">
    <property type="term" value="F:metal ion binding"/>
    <property type="evidence" value="ECO:0007669"/>
    <property type="project" value="UniProtKB-KW"/>
</dbReference>
<dbReference type="InterPro" id="IPR032677">
    <property type="entry name" value="GTP_cyclohydro_II"/>
</dbReference>
<comment type="caution">
    <text evidence="18">The sequence shown here is derived from an EMBL/GenBank/DDBJ whole genome shotgun (WGS) entry which is preliminary data.</text>
</comment>
<dbReference type="GO" id="GO:0009231">
    <property type="term" value="P:riboflavin biosynthetic process"/>
    <property type="evidence" value="ECO:0007669"/>
    <property type="project" value="UniProtKB-UniPathway"/>
</dbReference>
<keyword evidence="7" id="KW-0150">Chloroplast</keyword>
<dbReference type="Gene3D" id="3.90.870.10">
    <property type="entry name" value="DHBP synthase"/>
    <property type="match status" value="1"/>
</dbReference>
<dbReference type="HAMAP" id="MF_01283">
    <property type="entry name" value="RibBA"/>
    <property type="match status" value="1"/>
</dbReference>
<dbReference type="NCBIfam" id="TIGR00505">
    <property type="entry name" value="ribA"/>
    <property type="match status" value="1"/>
</dbReference>
<evidence type="ECO:0000313" key="19">
    <source>
        <dbReference type="Proteomes" id="UP000593562"/>
    </source>
</evidence>
<evidence type="ECO:0000256" key="15">
    <source>
        <dbReference type="ARBA" id="ARBA00023134"/>
    </source>
</evidence>
<accession>A0A7J7CCR6</accession>
<protein>
    <recommendedName>
        <fullName evidence="6">GTP cyclohydrolase II</fullName>
        <ecNumber evidence="6">3.5.4.25</ecNumber>
    </recommendedName>
</protein>
<dbReference type="PANTHER" id="PTHR21327:SF48">
    <property type="entry name" value="BIFUNCTIONAL RIBOFLAVIN BIOSYNTHESIS PROTEIN RIBA 1, CHLOROPLASTIC"/>
    <property type="match status" value="1"/>
</dbReference>
<dbReference type="GO" id="GO:0003935">
    <property type="term" value="F:GTP cyclohydrolase II activity"/>
    <property type="evidence" value="ECO:0007669"/>
    <property type="project" value="UniProtKB-EC"/>
</dbReference>
<evidence type="ECO:0000256" key="3">
    <source>
        <dbReference type="ARBA" id="ARBA00004853"/>
    </source>
</evidence>
<keyword evidence="15" id="KW-0342">GTP-binding</keyword>
<evidence type="ECO:0000256" key="14">
    <source>
        <dbReference type="ARBA" id="ARBA00022946"/>
    </source>
</evidence>
<dbReference type="GO" id="GO:0008686">
    <property type="term" value="F:3,4-dihydroxy-2-butanone-4-phosphate synthase activity"/>
    <property type="evidence" value="ECO:0007669"/>
    <property type="project" value="InterPro"/>
</dbReference>
<evidence type="ECO:0000256" key="7">
    <source>
        <dbReference type="ARBA" id="ARBA00022528"/>
    </source>
</evidence>